<evidence type="ECO:0000256" key="1">
    <source>
        <dbReference type="SAM" id="Phobius"/>
    </source>
</evidence>
<keyword evidence="1" id="KW-0472">Membrane</keyword>
<dbReference type="Proteomes" id="UP000515913">
    <property type="component" value="Chromosome"/>
</dbReference>
<dbReference type="EMBL" id="CP060637">
    <property type="protein sequence ID" value="QNM15440.1"/>
    <property type="molecule type" value="Genomic_DNA"/>
</dbReference>
<evidence type="ECO:0000313" key="3">
    <source>
        <dbReference type="Proteomes" id="UP000515913"/>
    </source>
</evidence>
<reference evidence="2 3" key="1">
    <citation type="submission" date="2020-08" db="EMBL/GenBank/DDBJ databases">
        <authorList>
            <person name="Liu C."/>
            <person name="Sun Q."/>
        </authorList>
    </citation>
    <scope>NUCLEOTIDE SEQUENCE [LARGE SCALE GENOMIC DNA]</scope>
    <source>
        <strain evidence="2 3">NSJ-57</strain>
    </source>
</reference>
<keyword evidence="3" id="KW-1185">Reference proteome</keyword>
<dbReference type="AlphaFoldDB" id="A0A7G9GXA8"/>
<protein>
    <submittedName>
        <fullName evidence="2">Uncharacterized protein</fullName>
    </submittedName>
</protein>
<keyword evidence="1" id="KW-1133">Transmembrane helix</keyword>
<keyword evidence="1" id="KW-0812">Transmembrane</keyword>
<dbReference type="RefSeq" id="WP_101473457.1">
    <property type="nucleotide sequence ID" value="NZ_CP060637.1"/>
</dbReference>
<dbReference type="KEGG" id="fho:H9Q81_00950"/>
<gene>
    <name evidence="2" type="ORF">H9Q81_00950</name>
</gene>
<name>A0A7G9GXA8_9FUSO</name>
<feature type="transmembrane region" description="Helical" evidence="1">
    <location>
        <begin position="6"/>
        <end position="26"/>
    </location>
</feature>
<evidence type="ECO:0000313" key="2">
    <source>
        <dbReference type="EMBL" id="QNM15440.1"/>
    </source>
</evidence>
<sequence>MEYILIAVIVIVLIGLYSIFLLVSSVRSEDDSIILNFFKFGYLTYDESEKEKNKFKKRLAKIILGICFNIRKSSKTN</sequence>
<proteinExistence type="predicted"/>
<organism evidence="2 3">
    <name type="scientific">Fusobacterium hominis</name>
    <dbReference type="NCBI Taxonomy" id="2764326"/>
    <lineage>
        <taxon>Bacteria</taxon>
        <taxon>Fusobacteriati</taxon>
        <taxon>Fusobacteriota</taxon>
        <taxon>Fusobacteriia</taxon>
        <taxon>Fusobacteriales</taxon>
        <taxon>Fusobacteriaceae</taxon>
        <taxon>Fusobacterium</taxon>
    </lineage>
</organism>
<accession>A0A7G9GXA8</accession>